<reference evidence="1 2" key="1">
    <citation type="journal article" date="2018" name="Microbes Environ.">
        <title>Comparative Genomic Insights into Endofungal Lifestyles of Two Bacterial Endosymbionts, Mycoavidus cysteinexigens and Burkholderia rhizoxinica.</title>
        <authorList>
            <person name="Sharmin D."/>
            <person name="Guo Y."/>
            <person name="Nishizawa T."/>
            <person name="Ohshima S."/>
            <person name="Sato Y."/>
            <person name="Takashima Y."/>
            <person name="Narisawa K."/>
            <person name="Ohta H."/>
        </authorList>
    </citation>
    <scope>NUCLEOTIDE SEQUENCE [LARGE SCALE GENOMIC DNA]</scope>
    <source>
        <strain evidence="1 2">B1-EB</strain>
    </source>
</reference>
<dbReference type="Proteomes" id="UP000282597">
    <property type="component" value="Chromosome"/>
</dbReference>
<dbReference type="KEGG" id="mcys:MCB1EB_0190"/>
<dbReference type="GO" id="GO:0016787">
    <property type="term" value="F:hydrolase activity"/>
    <property type="evidence" value="ECO:0007669"/>
    <property type="project" value="UniProtKB-KW"/>
</dbReference>
<dbReference type="AlphaFoldDB" id="A0A2Z6ESH5"/>
<gene>
    <name evidence="1" type="ORF">MCB1EB_0190</name>
</gene>
<sequence>MWSKLIAVKRRREERLRIAIHQVEMQMSELKTARAKLDEQRLKVMQQWQALSAQTSVRRPNGIEELLQELSHYNLTATNFEQESRQLDEKIEGLQQQLKEHNTLLRQCIAKQEKLKLIEKQPR</sequence>
<protein>
    <submittedName>
        <fullName evidence="1">Hydrolase</fullName>
    </submittedName>
</protein>
<dbReference type="RefSeq" id="WP_026922108.1">
    <property type="nucleotide sequence ID" value="NZ_AP018150.1"/>
</dbReference>
<proteinExistence type="predicted"/>
<keyword evidence="2" id="KW-1185">Reference proteome</keyword>
<organism evidence="1 2">
    <name type="scientific">Mycoavidus cysteinexigens</name>
    <dbReference type="NCBI Taxonomy" id="1553431"/>
    <lineage>
        <taxon>Bacteria</taxon>
        <taxon>Pseudomonadati</taxon>
        <taxon>Pseudomonadota</taxon>
        <taxon>Betaproteobacteria</taxon>
        <taxon>Burkholderiales</taxon>
        <taxon>Burkholderiaceae</taxon>
        <taxon>Mycoavidus</taxon>
    </lineage>
</organism>
<accession>A0A2Z6ESH5</accession>
<dbReference type="EMBL" id="AP018150">
    <property type="protein sequence ID" value="BBE08351.1"/>
    <property type="molecule type" value="Genomic_DNA"/>
</dbReference>
<keyword evidence="1" id="KW-0378">Hydrolase</keyword>
<evidence type="ECO:0000313" key="1">
    <source>
        <dbReference type="EMBL" id="BBE08351.1"/>
    </source>
</evidence>
<name>A0A2Z6ESH5_9BURK</name>
<evidence type="ECO:0000313" key="2">
    <source>
        <dbReference type="Proteomes" id="UP000282597"/>
    </source>
</evidence>